<evidence type="ECO:0000256" key="5">
    <source>
        <dbReference type="ARBA" id="ARBA00022741"/>
    </source>
</evidence>
<evidence type="ECO:0000256" key="8">
    <source>
        <dbReference type="ARBA" id="ARBA00023136"/>
    </source>
</evidence>
<organism evidence="14 15">
    <name type="scientific">Brassica napus</name>
    <name type="common">Rape</name>
    <dbReference type="NCBI Taxonomy" id="3708"/>
    <lineage>
        <taxon>Eukaryota</taxon>
        <taxon>Viridiplantae</taxon>
        <taxon>Streptophyta</taxon>
        <taxon>Embryophyta</taxon>
        <taxon>Tracheophyta</taxon>
        <taxon>Spermatophyta</taxon>
        <taxon>Magnoliopsida</taxon>
        <taxon>eudicotyledons</taxon>
        <taxon>Gunneridae</taxon>
        <taxon>Pentapetalae</taxon>
        <taxon>rosids</taxon>
        <taxon>malvids</taxon>
        <taxon>Brassicales</taxon>
        <taxon>Brassicaceae</taxon>
        <taxon>Brassiceae</taxon>
        <taxon>Brassica</taxon>
    </lineage>
</organism>
<keyword evidence="3 10" id="KW-0812">Transmembrane</keyword>
<dbReference type="InterPro" id="IPR001245">
    <property type="entry name" value="Ser-Thr/Tyr_kinase_cat_dom"/>
</dbReference>
<evidence type="ECO:0000256" key="1">
    <source>
        <dbReference type="ARBA" id="ARBA00004370"/>
    </source>
</evidence>
<evidence type="ECO:0000259" key="12">
    <source>
        <dbReference type="PROSITE" id="PS50011"/>
    </source>
</evidence>
<sequence>MKKMMLMISTTFFITIIIILISSSSSHAEDDVLCLKGLKNSLTDPSGRLSTWSFPNSSSSSICKLTGVSCWNAKENRILSLHLPSMQLAGKIPESLKLCRSLQSLDLSGNDISGEIPPEICSWLPYLVTLDLSGNKLSGEIPSEIVNCKFLNGLALNENKLTGPVPFQLTRLDRLQRLSLSDNDLSGSIPLELSHFGENGFTGNNGLCGKPLSSCGKLNGKNVTVIVIAGVTGAVGSLCVGFAVFWWFFIRDVRRKNGYGAGESKDEGDWIGVLKSHKLVQVALFQKPIVKIRLVDLIVATDSFGSDNVLVSSRTGVSYKADLPDGSALEVKRLTCGYEVGEKQFRSEVNRLGQIRHPNLVPLLGFCVVEDERLLVYKHMGNGTLNSRLHGLDWPGRVRISVGAARGLAWLHHGCEHAYLHQYISSNVILLDEDFDPRVIDYGLGKLVSSSRDSNDSSFSNGDFGEVGYVAPEYASTMVASLSGDVYAFGVVLLEIVTGQKPLSINNGEDGFNGCLVDWVSKHLSNGRSKDVVDRNVIGKGYDDEIMQFLRIACSCVVSRPKERPLMIQVYESLKKLGDRYGFFSEHSDEFPLIFNKQEH</sequence>
<evidence type="ECO:0000256" key="11">
    <source>
        <dbReference type="SAM" id="SignalP"/>
    </source>
</evidence>
<accession>A0A078HJU0</accession>
<keyword evidence="8 10" id="KW-0472">Membrane</keyword>
<feature type="signal peptide" evidence="11">
    <location>
        <begin position="1"/>
        <end position="28"/>
    </location>
</feature>
<dbReference type="SUPFAM" id="SSF52058">
    <property type="entry name" value="L domain-like"/>
    <property type="match status" value="1"/>
</dbReference>
<keyword evidence="15" id="KW-1185">Reference proteome</keyword>
<reference evidence="14" key="2">
    <citation type="submission" date="2014-06" db="EMBL/GenBank/DDBJ databases">
        <authorList>
            <person name="Genoscope - CEA"/>
        </authorList>
    </citation>
    <scope>NUCLEOTIDE SEQUENCE</scope>
</reference>
<dbReference type="Gene3D" id="3.80.10.10">
    <property type="entry name" value="Ribonuclease Inhibitor"/>
    <property type="match status" value="1"/>
</dbReference>
<evidence type="ECO:0000313" key="15">
    <source>
        <dbReference type="Proteomes" id="UP000028999"/>
    </source>
</evidence>
<evidence type="ECO:0000256" key="2">
    <source>
        <dbReference type="ARBA" id="ARBA00022614"/>
    </source>
</evidence>
<keyword evidence="5" id="KW-0547">Nucleotide-binding</keyword>
<dbReference type="InterPro" id="IPR013210">
    <property type="entry name" value="LRR_N_plant-typ"/>
</dbReference>
<dbReference type="FunFam" id="3.30.200.20:FF:000428">
    <property type="entry name" value="Inactive LRR receptor-like serine/threonine-protein kinase BIR2"/>
    <property type="match status" value="1"/>
</dbReference>
<evidence type="ECO:0000256" key="3">
    <source>
        <dbReference type="ARBA" id="ARBA00022692"/>
    </source>
</evidence>
<dbReference type="OMA" id="CWNAKES"/>
<dbReference type="Pfam" id="PF08263">
    <property type="entry name" value="LRRNT_2"/>
    <property type="match status" value="1"/>
</dbReference>
<keyword evidence="2" id="KW-0433">Leucine-rich repeat</keyword>
<evidence type="ECO:0000256" key="9">
    <source>
        <dbReference type="ARBA" id="ARBA00023180"/>
    </source>
</evidence>
<evidence type="ECO:0000256" key="7">
    <source>
        <dbReference type="ARBA" id="ARBA00022989"/>
    </source>
</evidence>
<dbReference type="GO" id="GO:0005524">
    <property type="term" value="F:ATP binding"/>
    <property type="evidence" value="ECO:0007669"/>
    <property type="project" value="UniProtKB-KW"/>
</dbReference>
<evidence type="ECO:0000256" key="6">
    <source>
        <dbReference type="ARBA" id="ARBA00022840"/>
    </source>
</evidence>
<dbReference type="GO" id="GO:0004672">
    <property type="term" value="F:protein kinase activity"/>
    <property type="evidence" value="ECO:0007669"/>
    <property type="project" value="InterPro"/>
</dbReference>
<reference evidence="13" key="3">
    <citation type="submission" date="2021-01" db="EMBL/GenBank/DDBJ databases">
        <authorList>
            <consortium name="Genoscope - CEA"/>
            <person name="William W."/>
        </authorList>
    </citation>
    <scope>NUCLEOTIDE SEQUENCE</scope>
</reference>
<dbReference type="PANTHER" id="PTHR48056:SF81">
    <property type="entry name" value="RECEPTOR PROTEIN-TYROSINE KINASE CEPR1"/>
    <property type="match status" value="1"/>
</dbReference>
<dbReference type="PRINTS" id="PR00019">
    <property type="entry name" value="LEURICHRPT"/>
</dbReference>
<feature type="transmembrane region" description="Helical" evidence="10">
    <location>
        <begin position="223"/>
        <end position="249"/>
    </location>
</feature>
<evidence type="ECO:0000256" key="10">
    <source>
        <dbReference type="SAM" id="Phobius"/>
    </source>
</evidence>
<dbReference type="PROSITE" id="PS50011">
    <property type="entry name" value="PROTEIN_KINASE_DOM"/>
    <property type="match status" value="1"/>
</dbReference>
<dbReference type="Gene3D" id="1.10.510.10">
    <property type="entry name" value="Transferase(Phosphotransferase) domain 1"/>
    <property type="match status" value="1"/>
</dbReference>
<protein>
    <submittedName>
        <fullName evidence="13">(rape) hypothetical protein</fullName>
    </submittedName>
    <submittedName>
        <fullName evidence="14">BnaA07g28520D protein</fullName>
    </submittedName>
</protein>
<evidence type="ECO:0000256" key="4">
    <source>
        <dbReference type="ARBA" id="ARBA00022737"/>
    </source>
</evidence>
<dbReference type="EMBL" id="HG994361">
    <property type="protein sequence ID" value="CAF2193505.1"/>
    <property type="molecule type" value="Genomic_DNA"/>
</dbReference>
<dbReference type="InterPro" id="IPR000719">
    <property type="entry name" value="Prot_kinase_dom"/>
</dbReference>
<dbReference type="STRING" id="3708.A0A078HJU0"/>
<dbReference type="Gene3D" id="3.30.200.20">
    <property type="entry name" value="Phosphorylase Kinase, domain 1"/>
    <property type="match status" value="1"/>
</dbReference>
<dbReference type="PaxDb" id="3708-A0A078HJU0"/>
<gene>
    <name evidence="14" type="primary">BnaA07g28520D</name>
    <name evidence="13" type="ORF">DARMORV10_A07P36440.1</name>
    <name evidence="14" type="ORF">GSBRNA2T00066579001</name>
</gene>
<evidence type="ECO:0000313" key="13">
    <source>
        <dbReference type="EMBL" id="CAF2193505.1"/>
    </source>
</evidence>
<proteinExistence type="predicted"/>
<keyword evidence="7 10" id="KW-1133">Transmembrane helix</keyword>
<feature type="chain" id="PRO_5040560726" evidence="11">
    <location>
        <begin position="29"/>
        <end position="600"/>
    </location>
</feature>
<dbReference type="AlphaFoldDB" id="A0A078HJU0"/>
<dbReference type="FunFam" id="3.80.10.10:FF:000415">
    <property type="entry name" value="Inactive LRR receptor-like serine/threonine-protein kinase BIR2"/>
    <property type="match status" value="1"/>
</dbReference>
<keyword evidence="11" id="KW-0732">Signal</keyword>
<dbReference type="InterPro" id="IPR001611">
    <property type="entry name" value="Leu-rich_rpt"/>
</dbReference>
<dbReference type="Pfam" id="PF07714">
    <property type="entry name" value="PK_Tyr_Ser-Thr"/>
    <property type="match status" value="1"/>
</dbReference>
<dbReference type="PROSITE" id="PS51450">
    <property type="entry name" value="LRR"/>
    <property type="match status" value="1"/>
</dbReference>
<dbReference type="InterPro" id="IPR032675">
    <property type="entry name" value="LRR_dom_sf"/>
</dbReference>
<reference evidence="14 15" key="1">
    <citation type="journal article" date="2014" name="Science">
        <title>Plant genetics. Early allopolyploid evolution in the post-Neolithic Brassica napus oilseed genome.</title>
        <authorList>
            <person name="Chalhoub B."/>
            <person name="Denoeud F."/>
            <person name="Liu S."/>
            <person name="Parkin I.A."/>
            <person name="Tang H."/>
            <person name="Wang X."/>
            <person name="Chiquet J."/>
            <person name="Belcram H."/>
            <person name="Tong C."/>
            <person name="Samans B."/>
            <person name="Correa M."/>
            <person name="Da Silva C."/>
            <person name="Just J."/>
            <person name="Falentin C."/>
            <person name="Koh C.S."/>
            <person name="Le Clainche I."/>
            <person name="Bernard M."/>
            <person name="Bento P."/>
            <person name="Noel B."/>
            <person name="Labadie K."/>
            <person name="Alberti A."/>
            <person name="Charles M."/>
            <person name="Arnaud D."/>
            <person name="Guo H."/>
            <person name="Daviaud C."/>
            <person name="Alamery S."/>
            <person name="Jabbari K."/>
            <person name="Zhao M."/>
            <person name="Edger P.P."/>
            <person name="Chelaifa H."/>
            <person name="Tack D."/>
            <person name="Lassalle G."/>
            <person name="Mestiri I."/>
            <person name="Schnel N."/>
            <person name="Le Paslier M.C."/>
            <person name="Fan G."/>
            <person name="Renault V."/>
            <person name="Bayer P.E."/>
            <person name="Golicz A.A."/>
            <person name="Manoli S."/>
            <person name="Lee T.H."/>
            <person name="Thi V.H."/>
            <person name="Chalabi S."/>
            <person name="Hu Q."/>
            <person name="Fan C."/>
            <person name="Tollenaere R."/>
            <person name="Lu Y."/>
            <person name="Battail C."/>
            <person name="Shen J."/>
            <person name="Sidebottom C.H."/>
            <person name="Wang X."/>
            <person name="Canaguier A."/>
            <person name="Chauveau A."/>
            <person name="Berard A."/>
            <person name="Deniot G."/>
            <person name="Guan M."/>
            <person name="Liu Z."/>
            <person name="Sun F."/>
            <person name="Lim Y.P."/>
            <person name="Lyons E."/>
            <person name="Town C.D."/>
            <person name="Bancroft I."/>
            <person name="Wang X."/>
            <person name="Meng J."/>
            <person name="Ma J."/>
            <person name="Pires J.C."/>
            <person name="King G.J."/>
            <person name="Brunel D."/>
            <person name="Delourme R."/>
            <person name="Renard M."/>
            <person name="Aury J.M."/>
            <person name="Adams K.L."/>
            <person name="Batley J."/>
            <person name="Snowdon R.J."/>
            <person name="Tost J."/>
            <person name="Edwards D."/>
            <person name="Zhou Y."/>
            <person name="Hua W."/>
            <person name="Sharpe A.G."/>
            <person name="Paterson A.H."/>
            <person name="Guan C."/>
            <person name="Wincker P."/>
        </authorList>
    </citation>
    <scope>NUCLEOTIDE SEQUENCE [LARGE SCALE GENOMIC DNA]</scope>
    <source>
        <strain evidence="15">cv. Darmor-bzh</strain>
    </source>
</reference>
<comment type="subcellular location">
    <subcellularLocation>
        <location evidence="1">Membrane</location>
    </subcellularLocation>
</comment>
<dbReference type="Gramene" id="CDY38780">
    <property type="protein sequence ID" value="CDY38780"/>
    <property type="gene ID" value="GSBRNA2T00066579001"/>
</dbReference>
<keyword evidence="6" id="KW-0067">ATP-binding</keyword>
<keyword evidence="9" id="KW-0325">Glycoprotein</keyword>
<dbReference type="PANTHER" id="PTHR48056">
    <property type="entry name" value="LRR RECEPTOR-LIKE SERINE/THREONINE-PROTEIN KINASE-RELATED"/>
    <property type="match status" value="1"/>
</dbReference>
<dbReference type="InterPro" id="IPR011009">
    <property type="entry name" value="Kinase-like_dom_sf"/>
</dbReference>
<dbReference type="Proteomes" id="UP000028999">
    <property type="component" value="Unassembled WGS sequence"/>
</dbReference>
<dbReference type="Pfam" id="PF00560">
    <property type="entry name" value="LRR_1"/>
    <property type="match status" value="3"/>
</dbReference>
<name>A0A078HJU0_BRANA</name>
<keyword evidence="4" id="KW-0677">Repeat</keyword>
<feature type="domain" description="Protein kinase" evidence="12">
    <location>
        <begin position="304"/>
        <end position="584"/>
    </location>
</feature>
<dbReference type="EMBL" id="LK032432">
    <property type="protein sequence ID" value="CDY38780.1"/>
    <property type="molecule type" value="Genomic_DNA"/>
</dbReference>
<evidence type="ECO:0000313" key="14">
    <source>
        <dbReference type="EMBL" id="CDY38780.1"/>
    </source>
</evidence>
<dbReference type="Proteomes" id="UP001295469">
    <property type="component" value="Chromosome A07"/>
</dbReference>
<dbReference type="InterPro" id="IPR050647">
    <property type="entry name" value="Plant_LRR-RLKs"/>
</dbReference>
<dbReference type="GO" id="GO:0016020">
    <property type="term" value="C:membrane"/>
    <property type="evidence" value="ECO:0007669"/>
    <property type="project" value="UniProtKB-SubCell"/>
</dbReference>
<dbReference type="SUPFAM" id="SSF56112">
    <property type="entry name" value="Protein kinase-like (PK-like)"/>
    <property type="match status" value="1"/>
</dbReference>